<dbReference type="InterPro" id="IPR005546">
    <property type="entry name" value="Autotransporte_beta"/>
</dbReference>
<gene>
    <name evidence="3" type="ORF">CR159_02125</name>
</gene>
<dbReference type="PROSITE" id="PS51208">
    <property type="entry name" value="AUTOTRANSPORTER"/>
    <property type="match status" value="1"/>
</dbReference>
<reference evidence="3 4" key="1">
    <citation type="submission" date="2017-10" db="EMBL/GenBank/DDBJ databases">
        <title>Two draft genome sequences of Pusillimonas sp. strains isolated from a nitrate- and radionuclide-contaminated groundwater in Russia.</title>
        <authorList>
            <person name="Grouzdev D.S."/>
            <person name="Tourova T.P."/>
            <person name="Goeva M.A."/>
            <person name="Babich T.L."/>
            <person name="Sokolova D.S."/>
            <person name="Abdullin R."/>
            <person name="Poltaraus A.B."/>
            <person name="Toshchakov S.V."/>
            <person name="Nazina T.N."/>
        </authorList>
    </citation>
    <scope>NUCLEOTIDE SEQUENCE [LARGE SCALE GENOMIC DNA]</scope>
    <source>
        <strain evidence="3 4">JR1/69-3-13</strain>
    </source>
</reference>
<evidence type="ECO:0000259" key="2">
    <source>
        <dbReference type="PROSITE" id="PS51208"/>
    </source>
</evidence>
<organism evidence="3 4">
    <name type="scientific">Pollutimonas subterranea</name>
    <dbReference type="NCBI Taxonomy" id="2045210"/>
    <lineage>
        <taxon>Bacteria</taxon>
        <taxon>Pseudomonadati</taxon>
        <taxon>Pseudomonadota</taxon>
        <taxon>Betaproteobacteria</taxon>
        <taxon>Burkholderiales</taxon>
        <taxon>Alcaligenaceae</taxon>
        <taxon>Pollutimonas</taxon>
    </lineage>
</organism>
<dbReference type="SUPFAM" id="SSF51126">
    <property type="entry name" value="Pectin lyase-like"/>
    <property type="match status" value="1"/>
</dbReference>
<dbReference type="SMART" id="SM00869">
    <property type="entry name" value="Autotransporter"/>
    <property type="match status" value="1"/>
</dbReference>
<sequence>MKTIAPFALVLLLGASPSSAIEYRSIENPAGRIVFEARFFDVEDGPYIEEGDESQESVWAWQPHLQEQIVTGLKYWAEVIQPMGDSAQPTIVNIGTDDTPGNAFGGSPLENGDAGTKTLLQQSLQGLPVDEDDLNVGAHGYFGLGPSGYPITSALTQIPLSGKDDLVSTAIHELAHGLGILGGADDAEGPFTPQFADVLTGMAPLMVDDNGNPARPNQAILCEGCDNAYDPAAFDVRSDRGILVGPNILEALDGGLPGVPVTMLYEVGGETGVDNNNMSHLELNNSTMSHQNYRSYTAFTEAELAVLQDIGYTIDRRNFFGRSVYGSGLDIVNDRGFFARNAEGTQYLHGQYNRASLGLGLHVYGSHNRIRQVGDLLAAGAGGAGIRVDGEGNTLIIDPGVRVHANGLDGQGVMFAYGKDHVLVQRGDVEAQGTRGVGLRFDFGDNGLSNEVESRGSYIRTLHGQPFDLLPELQGPLVRQADISGRVAGREAAIYISANAHVGSINLMQGARVDGDIVSRYAERDAAGDLRLTTVSFGQRADEQGRATGVADSDFRFAYAGNISGKDNLTLSFEGGETRLSGMHQVHGAAVRDGATLSGTSTFGMAPGTRFSNHGTLAPGNSIGRMTVDGDYAQTSSGRLAAEFMASGAHDVVAVSGTADLAGTLQLTPMADWYSSAWTVQTGSVVDAAVQRGEFGIVAFASTSPTLDFSATALGGQRYLLEAHRAADAYSQYGQDDNERAAGQALQQVAGHAPSDAQSFFRTLDFSAPDGSEVGRSLSLVSPAGYSAGFAASLQRERDVMDTALRGFGEGLGNSGSDWKGFAVAFGGEGRQDARDSIVGYDASTYGVVIGGGRRLNAQPDTFVGVHLDIADQSVRLKAPQWGKGESTAFGLGAQVRYQPDAFAGPYAYGGVRFGIEEGSMDRHVAVGDYYAAHSADWTGHSASVQAGGGYRWRLSPTLSAGPFASLNYARVSRPGVDESGAAATRLYLDSQRIDALRSSIGMGASMMLPLQSQGEVRAHAQASWEHEWLNRNVTQTARFAAWPAAAFESTNAVLPRDSLALRVGVDWKRSERFSTGIDLGGRLGNGYKALEGQLSMRWRF</sequence>
<dbReference type="Pfam" id="PF03797">
    <property type="entry name" value="Autotransporter"/>
    <property type="match status" value="1"/>
</dbReference>
<accession>A0A2N4UA16</accession>
<proteinExistence type="predicted"/>
<feature type="signal peptide" evidence="1">
    <location>
        <begin position="1"/>
        <end position="20"/>
    </location>
</feature>
<dbReference type="EMBL" id="PDNW01000001">
    <property type="protein sequence ID" value="PLC51838.1"/>
    <property type="molecule type" value="Genomic_DNA"/>
</dbReference>
<dbReference type="RefSeq" id="WP_102072325.1">
    <property type="nucleotide sequence ID" value="NZ_PDNW01000001.1"/>
</dbReference>
<evidence type="ECO:0000313" key="4">
    <source>
        <dbReference type="Proteomes" id="UP000234190"/>
    </source>
</evidence>
<dbReference type="Proteomes" id="UP000234190">
    <property type="component" value="Unassembled WGS sequence"/>
</dbReference>
<comment type="caution">
    <text evidence="3">The sequence shown here is derived from an EMBL/GenBank/DDBJ whole genome shotgun (WGS) entry which is preliminary data.</text>
</comment>
<evidence type="ECO:0000313" key="3">
    <source>
        <dbReference type="EMBL" id="PLC51838.1"/>
    </source>
</evidence>
<keyword evidence="1" id="KW-0732">Signal</keyword>
<keyword evidence="4" id="KW-1185">Reference proteome</keyword>
<dbReference type="Gene3D" id="2.40.128.130">
    <property type="entry name" value="Autotransporter beta-domain"/>
    <property type="match status" value="1"/>
</dbReference>
<protein>
    <submittedName>
        <fullName evidence="3">Autotransporter</fullName>
    </submittedName>
</protein>
<dbReference type="SUPFAM" id="SSF103515">
    <property type="entry name" value="Autotransporter"/>
    <property type="match status" value="1"/>
</dbReference>
<dbReference type="OrthoDB" id="1393129at2"/>
<dbReference type="AlphaFoldDB" id="A0A2N4UA16"/>
<feature type="chain" id="PRO_5014697719" evidence="1">
    <location>
        <begin position="21"/>
        <end position="1101"/>
    </location>
</feature>
<dbReference type="InterPro" id="IPR011050">
    <property type="entry name" value="Pectin_lyase_fold/virulence"/>
</dbReference>
<feature type="domain" description="Autotransporter" evidence="2">
    <location>
        <begin position="814"/>
        <end position="1101"/>
    </location>
</feature>
<dbReference type="InterPro" id="IPR036709">
    <property type="entry name" value="Autotransporte_beta_dom_sf"/>
</dbReference>
<name>A0A2N4UA16_9BURK</name>
<evidence type="ECO:0000256" key="1">
    <source>
        <dbReference type="SAM" id="SignalP"/>
    </source>
</evidence>